<accession>A0ACC2HI33</accession>
<proteinExistence type="predicted"/>
<dbReference type="EMBL" id="CM055729">
    <property type="protein sequence ID" value="KAJ8015669.1"/>
    <property type="molecule type" value="Genomic_DNA"/>
</dbReference>
<sequence length="118" mass="12365">MGMSGTSASALWSPHRPGNKSDRKPRSWNDKNHTASPESRVQSPGSRVQSTARPTDSKCQLELRNTSGKDVGRSSCNVIPVLPTASGSGKAPPPMDDSCGQPLKPHPGPDPPGLKLTG</sequence>
<reference evidence="1" key="1">
    <citation type="submission" date="2021-05" db="EMBL/GenBank/DDBJ databases">
        <authorList>
            <person name="Pan Q."/>
            <person name="Jouanno E."/>
            <person name="Zahm M."/>
            <person name="Klopp C."/>
            <person name="Cabau C."/>
            <person name="Louis A."/>
            <person name="Berthelot C."/>
            <person name="Parey E."/>
            <person name="Roest Crollius H."/>
            <person name="Montfort J."/>
            <person name="Robinson-Rechavi M."/>
            <person name="Bouchez O."/>
            <person name="Lampietro C."/>
            <person name="Lopez Roques C."/>
            <person name="Donnadieu C."/>
            <person name="Postlethwait J."/>
            <person name="Bobe J."/>
            <person name="Dillon D."/>
            <person name="Chandos A."/>
            <person name="von Hippel F."/>
            <person name="Guiguen Y."/>
        </authorList>
    </citation>
    <scope>NUCLEOTIDE SEQUENCE</scope>
    <source>
        <strain evidence="1">YG-Jan2019</strain>
    </source>
</reference>
<organism evidence="1 2">
    <name type="scientific">Dallia pectoralis</name>
    <name type="common">Alaska blackfish</name>
    <dbReference type="NCBI Taxonomy" id="75939"/>
    <lineage>
        <taxon>Eukaryota</taxon>
        <taxon>Metazoa</taxon>
        <taxon>Chordata</taxon>
        <taxon>Craniata</taxon>
        <taxon>Vertebrata</taxon>
        <taxon>Euteleostomi</taxon>
        <taxon>Actinopterygii</taxon>
        <taxon>Neopterygii</taxon>
        <taxon>Teleostei</taxon>
        <taxon>Protacanthopterygii</taxon>
        <taxon>Esociformes</taxon>
        <taxon>Umbridae</taxon>
        <taxon>Dallia</taxon>
    </lineage>
</organism>
<dbReference type="Proteomes" id="UP001157502">
    <property type="component" value="Chromosome 2"/>
</dbReference>
<evidence type="ECO:0000313" key="2">
    <source>
        <dbReference type="Proteomes" id="UP001157502"/>
    </source>
</evidence>
<name>A0ACC2HI33_DALPE</name>
<comment type="caution">
    <text evidence="1">The sequence shown here is derived from an EMBL/GenBank/DDBJ whole genome shotgun (WGS) entry which is preliminary data.</text>
</comment>
<protein>
    <submittedName>
        <fullName evidence="1">Uncharacterized protein</fullName>
    </submittedName>
</protein>
<keyword evidence="2" id="KW-1185">Reference proteome</keyword>
<evidence type="ECO:0000313" key="1">
    <source>
        <dbReference type="EMBL" id="KAJ8015669.1"/>
    </source>
</evidence>
<gene>
    <name evidence="1" type="ORF">DPEC_G00028510</name>
</gene>